<name>A0A443IKF7_9RHOB</name>
<reference evidence="1 2" key="1">
    <citation type="submission" date="2019-01" db="EMBL/GenBank/DDBJ databases">
        <title>Sinorhodobacter populi sp. nov. isolated from the symptomatic bark tissue of Populus euramericana canker.</title>
        <authorList>
            <person name="Xu G."/>
        </authorList>
    </citation>
    <scope>NUCLEOTIDE SEQUENCE [LARGE SCALE GENOMIC DNA]</scope>
    <source>
        <strain evidence="1 2">2D-5</strain>
    </source>
</reference>
<gene>
    <name evidence="1" type="ORF">D2T33_19985</name>
</gene>
<proteinExistence type="predicted"/>
<dbReference type="EMBL" id="SAUW01000038">
    <property type="protein sequence ID" value="RWR05297.1"/>
    <property type="molecule type" value="Genomic_DNA"/>
</dbReference>
<evidence type="ECO:0000313" key="1">
    <source>
        <dbReference type="EMBL" id="RWR05297.1"/>
    </source>
</evidence>
<keyword evidence="2" id="KW-1185">Reference proteome</keyword>
<sequence>MDIFGIDFTSTPTRSKPLTCVRCRFRGDVLQLEEETSWTSFAPFDAFLQSEGRWIAGLDFPFGQSRRFVENMGWPRTWADYTRFAASLGRPGYRAALDTYRAPRPAGDKEHRRAVDVATGAISPQKLYGVPVGLMYFEGAPRLLDSPATIPHLKDGDPDRVIVEAYPGIVVRNLLGRKSVSYKSDTRAKQTVAHMATRRQIVELLKVPSNPYGFVASGINALADDPTGDRLDALLCAVQAAWAWMHRDSGYGAPADVDPLEGWIADPAVVS</sequence>
<protein>
    <submittedName>
        <fullName evidence="1">DUF429 domain-containing protein</fullName>
    </submittedName>
</protein>
<organism evidence="1 2">
    <name type="scientific">Paenirhodobacter populi</name>
    <dbReference type="NCBI Taxonomy" id="2306993"/>
    <lineage>
        <taxon>Bacteria</taxon>
        <taxon>Pseudomonadati</taxon>
        <taxon>Pseudomonadota</taxon>
        <taxon>Alphaproteobacteria</taxon>
        <taxon>Rhodobacterales</taxon>
        <taxon>Rhodobacter group</taxon>
        <taxon>Paenirhodobacter</taxon>
    </lineage>
</organism>
<dbReference type="Proteomes" id="UP000285710">
    <property type="component" value="Unassembled WGS sequence"/>
</dbReference>
<dbReference type="InterPro" id="IPR007362">
    <property type="entry name" value="DUF429"/>
</dbReference>
<dbReference type="RefSeq" id="WP_128270929.1">
    <property type="nucleotide sequence ID" value="NZ_SAUW01000038.1"/>
</dbReference>
<evidence type="ECO:0000313" key="2">
    <source>
        <dbReference type="Proteomes" id="UP000285710"/>
    </source>
</evidence>
<accession>A0A443IKF7</accession>
<reference evidence="1 2" key="2">
    <citation type="submission" date="2019-01" db="EMBL/GenBank/DDBJ databases">
        <authorList>
            <person name="Li Y."/>
        </authorList>
    </citation>
    <scope>NUCLEOTIDE SEQUENCE [LARGE SCALE GENOMIC DNA]</scope>
    <source>
        <strain evidence="1 2">2D-5</strain>
    </source>
</reference>
<dbReference type="AlphaFoldDB" id="A0A443IKF7"/>
<comment type="caution">
    <text evidence="1">The sequence shown here is derived from an EMBL/GenBank/DDBJ whole genome shotgun (WGS) entry which is preliminary data.</text>
</comment>
<dbReference type="Pfam" id="PF04250">
    <property type="entry name" value="DUF429"/>
    <property type="match status" value="1"/>
</dbReference>